<organism evidence="2 3">
    <name type="scientific">Aspergillus vadensis (strain CBS 113365 / IMI 142717 / IBT 24658)</name>
    <dbReference type="NCBI Taxonomy" id="1448311"/>
    <lineage>
        <taxon>Eukaryota</taxon>
        <taxon>Fungi</taxon>
        <taxon>Dikarya</taxon>
        <taxon>Ascomycota</taxon>
        <taxon>Pezizomycotina</taxon>
        <taxon>Eurotiomycetes</taxon>
        <taxon>Eurotiomycetidae</taxon>
        <taxon>Eurotiales</taxon>
        <taxon>Aspergillaceae</taxon>
        <taxon>Aspergillus</taxon>
        <taxon>Aspergillus subgen. Circumdati</taxon>
    </lineage>
</organism>
<protein>
    <submittedName>
        <fullName evidence="2">Uncharacterized protein</fullName>
    </submittedName>
</protein>
<dbReference type="AlphaFoldDB" id="A0A319BUP6"/>
<dbReference type="Proteomes" id="UP000248405">
    <property type="component" value="Unassembled WGS sequence"/>
</dbReference>
<proteinExistence type="predicted"/>
<sequence>MSHSHSCIHLLVHSFIPRPSNHAFFSAFVCIDRIQGRIQLILGAFIFLIGIVTAYKLISQIYECTEYVGARKKKKKRKENKSLQRKADFPFGRFLFLSVPPLTVLSFQEKTDGDLLDPIPPSNHIRTGPPLNPCRLIMSS</sequence>
<dbReference type="GeneID" id="37208610"/>
<evidence type="ECO:0000313" key="2">
    <source>
        <dbReference type="EMBL" id="PYH69583.1"/>
    </source>
</evidence>
<feature type="transmembrane region" description="Helical" evidence="1">
    <location>
        <begin position="40"/>
        <end position="58"/>
    </location>
</feature>
<dbReference type="RefSeq" id="XP_025563377.1">
    <property type="nucleotide sequence ID" value="XM_025704018.1"/>
</dbReference>
<accession>A0A319BUP6</accession>
<keyword evidence="3" id="KW-1185">Reference proteome</keyword>
<gene>
    <name evidence="2" type="ORF">BO88DRAFT_36581</name>
</gene>
<keyword evidence="1" id="KW-1133">Transmembrane helix</keyword>
<reference evidence="2" key="1">
    <citation type="submission" date="2016-12" db="EMBL/GenBank/DDBJ databases">
        <title>The genomes of Aspergillus section Nigri reveals drivers in fungal speciation.</title>
        <authorList>
            <consortium name="DOE Joint Genome Institute"/>
            <person name="Vesth T.C."/>
            <person name="Nybo J."/>
            <person name="Theobald S."/>
            <person name="Brandl J."/>
            <person name="Frisvad J.C."/>
            <person name="Nielsen K.F."/>
            <person name="Lyhne E.K."/>
            <person name="Kogle M.E."/>
            <person name="Kuo A."/>
            <person name="Riley R."/>
            <person name="Clum A."/>
            <person name="Nolan M."/>
            <person name="Lipzen A."/>
            <person name="Salamov A."/>
            <person name="Henrissat B."/>
            <person name="Wiebenga A."/>
            <person name="De Vries R.P."/>
            <person name="Grigoriev I.V."/>
            <person name="Mortensen U.H."/>
            <person name="Andersen M.R."/>
            <person name="Baker S.E."/>
        </authorList>
    </citation>
    <scope>NUCLEOTIDE SEQUENCE [LARGE SCALE GENOMIC DNA]</scope>
    <source>
        <strain evidence="2">CBS 113365</strain>
    </source>
</reference>
<keyword evidence="1" id="KW-0472">Membrane</keyword>
<evidence type="ECO:0000313" key="3">
    <source>
        <dbReference type="Proteomes" id="UP000248405"/>
    </source>
</evidence>
<evidence type="ECO:0000256" key="1">
    <source>
        <dbReference type="SAM" id="Phobius"/>
    </source>
</evidence>
<name>A0A319BUP6_ASPVC</name>
<keyword evidence="1" id="KW-0812">Transmembrane</keyword>
<dbReference type="EMBL" id="KZ821623">
    <property type="protein sequence ID" value="PYH69583.1"/>
    <property type="molecule type" value="Genomic_DNA"/>
</dbReference>